<dbReference type="Proteomes" id="UP000214746">
    <property type="component" value="Unassembled WGS sequence"/>
</dbReference>
<reference evidence="2" key="1">
    <citation type="submission" date="2018-06" db="EMBL/GenBank/DDBJ databases">
        <title>Paenibacillus xerothermodurans sp. nov. an extremely dry heat resistant spore forming bacterium isolated from the soil of Cape Canaveral, Florida.</title>
        <authorList>
            <person name="Seuylemezian A."/>
            <person name="Kaur N."/>
            <person name="Patil P."/>
            <person name="Patil P."/>
            <person name="Mayilraj S."/>
            <person name="Vaishampayan P."/>
        </authorList>
    </citation>
    <scope>NUCLEOTIDE SEQUENCE [LARGE SCALE GENOMIC DNA]</scope>
    <source>
        <strain evidence="2">ATCC 27380</strain>
    </source>
</reference>
<dbReference type="PANTHER" id="PTHR42678:SF5">
    <property type="entry name" value="GLUTAMYL-TRNA(GLN) AMIDOTRANSFERASE SUBUNIT A"/>
    <property type="match status" value="1"/>
</dbReference>
<proteinExistence type="predicted"/>
<dbReference type="InterPro" id="IPR023631">
    <property type="entry name" value="Amidase_dom"/>
</dbReference>
<gene>
    <name evidence="2" type="ORF">CBW46_015410</name>
</gene>
<evidence type="ECO:0000313" key="3">
    <source>
        <dbReference type="Proteomes" id="UP000214746"/>
    </source>
</evidence>
<comment type="caution">
    <text evidence="2">The sequence shown here is derived from an EMBL/GenBank/DDBJ whole genome shotgun (WGS) entry which is preliminary data.</text>
</comment>
<dbReference type="PANTHER" id="PTHR42678">
    <property type="entry name" value="AMIDASE"/>
    <property type="match status" value="1"/>
</dbReference>
<keyword evidence="3" id="KW-1185">Reference proteome</keyword>
<protein>
    <recommendedName>
        <fullName evidence="1">Amidase domain-containing protein</fullName>
    </recommendedName>
</protein>
<feature type="domain" description="Amidase" evidence="1">
    <location>
        <begin position="3"/>
        <end position="231"/>
    </location>
</feature>
<accession>A0A2W1NQQ7</accession>
<dbReference type="Pfam" id="PF01425">
    <property type="entry name" value="Amidase"/>
    <property type="match status" value="1"/>
</dbReference>
<name>A0A2W1NQQ7_PAEXE</name>
<evidence type="ECO:0000313" key="2">
    <source>
        <dbReference type="EMBL" id="PZE20066.1"/>
    </source>
</evidence>
<dbReference type="EMBL" id="NHRJ02000010">
    <property type="protein sequence ID" value="PZE20066.1"/>
    <property type="molecule type" value="Genomic_DNA"/>
</dbReference>
<dbReference type="InterPro" id="IPR036928">
    <property type="entry name" value="AS_sf"/>
</dbReference>
<evidence type="ECO:0000259" key="1">
    <source>
        <dbReference type="Pfam" id="PF01425"/>
    </source>
</evidence>
<dbReference type="Gene3D" id="3.90.1300.10">
    <property type="entry name" value="Amidase signature (AS) domain"/>
    <property type="match status" value="1"/>
</dbReference>
<dbReference type="SUPFAM" id="SSF75304">
    <property type="entry name" value="Amidase signature (AS) enzymes"/>
    <property type="match status" value="1"/>
</dbReference>
<organism evidence="2 3">
    <name type="scientific">Paenibacillus xerothermodurans</name>
    <dbReference type="NCBI Taxonomy" id="1977292"/>
    <lineage>
        <taxon>Bacteria</taxon>
        <taxon>Bacillati</taxon>
        <taxon>Bacillota</taxon>
        <taxon>Bacilli</taxon>
        <taxon>Bacillales</taxon>
        <taxon>Paenibacillaceae</taxon>
        <taxon>Paenibacillus</taxon>
    </lineage>
</organism>
<dbReference type="RefSeq" id="WP_089200887.1">
    <property type="nucleotide sequence ID" value="NZ_NHRJ02000010.1"/>
</dbReference>
<sequence length="267" mass="29050">MNSIRSPSSANNLVGIRPTKGLISLDGILPVSFTQDAVGPIARTVEDAAIMLDVMAGSDKTKPGAAYSDALVENGLKGARIGVLQNLFGTQQIHEEVNTATHAAMEEMKNLGATLVPINIPGLDTDKLIADLDVQKYEIKEELNRYFSTYRTPVKTLEEFLAKDSFHASVESALQGAQAVENPLTRQDYLARLKKLETLKKQILQVMDEHDVDVLLYPHQKRLVVPVGEAQVDRNGIVGALTGFPAITFQGGFSAPTASADWRTGWH</sequence>
<dbReference type="AlphaFoldDB" id="A0A2W1NQQ7"/>
<dbReference type="OrthoDB" id="9811471at2"/>